<dbReference type="AlphaFoldDB" id="A0A183FEZ2"/>
<dbReference type="WBParaSite" id="HPBE_0000500501-mRNA-1">
    <property type="protein sequence ID" value="HPBE_0000500501-mRNA-1"/>
    <property type="gene ID" value="HPBE_0000500501"/>
</dbReference>
<accession>A0A3P8AQN3</accession>
<gene>
    <name evidence="2" type="ORF">HPBE_LOCUS5006</name>
</gene>
<dbReference type="EMBL" id="UZAH01025395">
    <property type="protein sequence ID" value="VDO63085.1"/>
    <property type="molecule type" value="Genomic_DNA"/>
</dbReference>
<evidence type="ECO:0000313" key="3">
    <source>
        <dbReference type="Proteomes" id="UP000050761"/>
    </source>
</evidence>
<proteinExistence type="predicted"/>
<evidence type="ECO:0000313" key="2">
    <source>
        <dbReference type="EMBL" id="VDO63085.1"/>
    </source>
</evidence>
<keyword evidence="3" id="KW-1185">Reference proteome</keyword>
<keyword evidence="1" id="KW-0472">Membrane</keyword>
<evidence type="ECO:0000256" key="1">
    <source>
        <dbReference type="SAM" id="Phobius"/>
    </source>
</evidence>
<name>A0A183FEZ2_HELPZ</name>
<organism evidence="3 4">
    <name type="scientific">Heligmosomoides polygyrus</name>
    <name type="common">Parasitic roundworm</name>
    <dbReference type="NCBI Taxonomy" id="6339"/>
    <lineage>
        <taxon>Eukaryota</taxon>
        <taxon>Metazoa</taxon>
        <taxon>Ecdysozoa</taxon>
        <taxon>Nematoda</taxon>
        <taxon>Chromadorea</taxon>
        <taxon>Rhabditida</taxon>
        <taxon>Rhabditina</taxon>
        <taxon>Rhabditomorpha</taxon>
        <taxon>Strongyloidea</taxon>
        <taxon>Heligmosomidae</taxon>
        <taxon>Heligmosomoides</taxon>
    </lineage>
</organism>
<sequence>MEPFELILVHQELGFMELVGLRFAFLSGYSMHLCETDTDITGDLFQETLGFGIFGFSMIFRILLLSLKTELQNRSAMV</sequence>
<dbReference type="Proteomes" id="UP000050761">
    <property type="component" value="Unassembled WGS sequence"/>
</dbReference>
<protein>
    <submittedName>
        <fullName evidence="4">Ovule protein</fullName>
    </submittedName>
</protein>
<keyword evidence="1" id="KW-0812">Transmembrane</keyword>
<reference evidence="2 3" key="1">
    <citation type="submission" date="2018-11" db="EMBL/GenBank/DDBJ databases">
        <authorList>
            <consortium name="Pathogen Informatics"/>
        </authorList>
    </citation>
    <scope>NUCLEOTIDE SEQUENCE [LARGE SCALE GENOMIC DNA]</scope>
</reference>
<keyword evidence="1" id="KW-1133">Transmembrane helix</keyword>
<evidence type="ECO:0000313" key="4">
    <source>
        <dbReference type="WBParaSite" id="HPBE_0000500501-mRNA-1"/>
    </source>
</evidence>
<accession>A0A183FEZ2</accession>
<reference evidence="4" key="2">
    <citation type="submission" date="2019-09" db="UniProtKB">
        <authorList>
            <consortium name="WormBaseParasite"/>
        </authorList>
    </citation>
    <scope>IDENTIFICATION</scope>
</reference>
<feature type="transmembrane region" description="Helical" evidence="1">
    <location>
        <begin position="49"/>
        <end position="67"/>
    </location>
</feature>